<dbReference type="InterPro" id="IPR001362">
    <property type="entry name" value="Glyco_hydro_32"/>
</dbReference>
<comment type="catalytic activity">
    <reaction evidence="8">
        <text>Hydrolysis of terminal non-reducing beta-D-fructofuranoside residues in beta-D-fructofuranosides.</text>
        <dbReference type="EC" id="3.2.1.26"/>
    </reaction>
</comment>
<dbReference type="PANTHER" id="PTHR43101">
    <property type="entry name" value="BETA-FRUCTOSIDASE"/>
    <property type="match status" value="1"/>
</dbReference>
<feature type="domain" description="Glycosyl hydrolase family 32 N-terminal" evidence="10">
    <location>
        <begin position="27"/>
        <end position="327"/>
    </location>
</feature>
<comment type="function">
    <text evidence="9">Enables the bacterium to metabolize sucrose as a sole carbon source.</text>
</comment>
<dbReference type="GO" id="GO:0004564">
    <property type="term" value="F:beta-fructofuranosidase activity"/>
    <property type="evidence" value="ECO:0007669"/>
    <property type="project" value="UniProtKB-EC"/>
</dbReference>
<evidence type="ECO:0000259" key="10">
    <source>
        <dbReference type="Pfam" id="PF00251"/>
    </source>
</evidence>
<dbReference type="Pfam" id="PF00251">
    <property type="entry name" value="Glyco_hydro_32N"/>
    <property type="match status" value="1"/>
</dbReference>
<keyword evidence="13" id="KW-1185">Reference proteome</keyword>
<dbReference type="InterPro" id="IPR006232">
    <property type="entry name" value="Suc6P_hydrolase"/>
</dbReference>
<comment type="subcellular location">
    <subcellularLocation>
        <location evidence="9">Cytoplasm</location>
    </subcellularLocation>
</comment>
<name>A0A7X6MZD5_9STRE</name>
<dbReference type="Gene3D" id="2.60.120.560">
    <property type="entry name" value="Exo-inulinase, domain 1"/>
    <property type="match status" value="1"/>
</dbReference>
<dbReference type="PANTHER" id="PTHR43101:SF1">
    <property type="entry name" value="BETA-FRUCTOSIDASE"/>
    <property type="match status" value="1"/>
</dbReference>
<comment type="similarity">
    <text evidence="2 8">Belongs to the glycosyl hydrolase 32 family.</text>
</comment>
<evidence type="ECO:0000256" key="1">
    <source>
        <dbReference type="ARBA" id="ARBA00004914"/>
    </source>
</evidence>
<reference evidence="12 13" key="1">
    <citation type="submission" date="2020-04" db="EMBL/GenBank/DDBJ databases">
        <title>MicrobeNet Type strains.</title>
        <authorList>
            <person name="Nicholson A.C."/>
        </authorList>
    </citation>
    <scope>NUCLEOTIDE SEQUENCE [LARGE SCALE GENOMIC DNA]</scope>
    <source>
        <strain evidence="12 13">CCUG 69612</strain>
    </source>
</reference>
<evidence type="ECO:0000256" key="7">
    <source>
        <dbReference type="ARBA" id="ARBA00033367"/>
    </source>
</evidence>
<accession>A0A7X6MZD5</accession>
<dbReference type="Pfam" id="PF08244">
    <property type="entry name" value="Glyco_hydro_32C"/>
    <property type="match status" value="1"/>
</dbReference>
<dbReference type="InterPro" id="IPR018053">
    <property type="entry name" value="Glyco_hydro_32_AS"/>
</dbReference>
<evidence type="ECO:0000256" key="2">
    <source>
        <dbReference type="ARBA" id="ARBA00009902"/>
    </source>
</evidence>
<protein>
    <recommendedName>
        <fullName evidence="4 8">Sucrose-6-phosphate hydrolase</fullName>
        <ecNumber evidence="3 8">3.2.1.26</ecNumber>
    </recommendedName>
    <alternativeName>
        <fullName evidence="7 9">Invertase</fullName>
    </alternativeName>
</protein>
<keyword evidence="5 8" id="KW-0378">Hydrolase</keyword>
<keyword evidence="9" id="KW-0963">Cytoplasm</keyword>
<evidence type="ECO:0000313" key="12">
    <source>
        <dbReference type="EMBL" id="NKZ20171.1"/>
    </source>
</evidence>
<comment type="pathway">
    <text evidence="1 9">Glycan biosynthesis; sucrose metabolism.</text>
</comment>
<feature type="domain" description="Glycosyl hydrolase family 32 C-terminal" evidence="11">
    <location>
        <begin position="361"/>
        <end position="444"/>
    </location>
</feature>
<dbReference type="InterPro" id="IPR023296">
    <property type="entry name" value="Glyco_hydro_beta-prop_sf"/>
</dbReference>
<dbReference type="GO" id="GO:0005985">
    <property type="term" value="P:sucrose metabolic process"/>
    <property type="evidence" value="ECO:0007669"/>
    <property type="project" value="UniProtKB-UniPathway"/>
</dbReference>
<dbReference type="SMART" id="SM00640">
    <property type="entry name" value="Glyco_32"/>
    <property type="match status" value="1"/>
</dbReference>
<dbReference type="InterPro" id="IPR013148">
    <property type="entry name" value="Glyco_hydro_32_N"/>
</dbReference>
<proteinExistence type="inferred from homology"/>
<dbReference type="InterPro" id="IPR013320">
    <property type="entry name" value="ConA-like_dom_sf"/>
</dbReference>
<gene>
    <name evidence="12" type="ORF">HF992_04830</name>
</gene>
<keyword evidence="9" id="KW-0119">Carbohydrate metabolism</keyword>
<evidence type="ECO:0000313" key="13">
    <source>
        <dbReference type="Proteomes" id="UP000522720"/>
    </source>
</evidence>
<dbReference type="NCBIfam" id="TIGR01322">
    <property type="entry name" value="scrB_fam"/>
    <property type="match status" value="1"/>
</dbReference>
<dbReference type="CDD" id="cd08996">
    <property type="entry name" value="GH32_FFase"/>
    <property type="match status" value="1"/>
</dbReference>
<dbReference type="InterPro" id="IPR051214">
    <property type="entry name" value="GH32_Enzymes"/>
</dbReference>
<evidence type="ECO:0000256" key="3">
    <source>
        <dbReference type="ARBA" id="ARBA00012758"/>
    </source>
</evidence>
<dbReference type="AlphaFoldDB" id="A0A7X6MZD5"/>
<dbReference type="EMBL" id="JAAXPR010000006">
    <property type="protein sequence ID" value="NKZ20171.1"/>
    <property type="molecule type" value="Genomic_DNA"/>
</dbReference>
<comment type="caution">
    <text evidence="12">The sequence shown here is derived from an EMBL/GenBank/DDBJ whole genome shotgun (WGS) entry which is preliminary data.</text>
</comment>
<evidence type="ECO:0000256" key="9">
    <source>
        <dbReference type="RuleBase" id="RU365015"/>
    </source>
</evidence>
<dbReference type="Gene3D" id="2.115.10.20">
    <property type="entry name" value="Glycosyl hydrolase domain, family 43"/>
    <property type="match status" value="1"/>
</dbReference>
<dbReference type="Proteomes" id="UP000522720">
    <property type="component" value="Unassembled WGS sequence"/>
</dbReference>
<dbReference type="EC" id="3.2.1.26" evidence="3 8"/>
<evidence type="ECO:0000256" key="5">
    <source>
        <dbReference type="ARBA" id="ARBA00022801"/>
    </source>
</evidence>
<keyword evidence="6 8" id="KW-0326">Glycosidase</keyword>
<evidence type="ECO:0000256" key="8">
    <source>
        <dbReference type="RuleBase" id="RU362110"/>
    </source>
</evidence>
<evidence type="ECO:0000256" key="4">
    <source>
        <dbReference type="ARBA" id="ARBA00019623"/>
    </source>
</evidence>
<dbReference type="InterPro" id="IPR013189">
    <property type="entry name" value="Glyco_hydro_32_C"/>
</dbReference>
<organism evidence="12 13">
    <name type="scientific">Streptococcus ovuberis</name>
    <dbReference type="NCBI Taxonomy" id="1936207"/>
    <lineage>
        <taxon>Bacteria</taxon>
        <taxon>Bacillati</taxon>
        <taxon>Bacillota</taxon>
        <taxon>Bacilli</taxon>
        <taxon>Lactobacillales</taxon>
        <taxon>Streptococcaceae</taxon>
        <taxon>Streptococcus</taxon>
    </lineage>
</organism>
<sequence length="457" mass="52328">MVAIKRAAEYIAKQKSAVIEDFKPRYHLTPEVGWMNDPNGFIYFKGEYHLFYQYNPYDSVWGPMHWGHAKSKDLVNWEYLPVALAPDQPYDKDGCFSGSAIVKDDKLWLMYTGHIVGDDGVVTQVQNMAYSTDGVSFEKYAKNPIATADTLPDEIIANDFRDPKVFEHNGRYYAVVATKHRDNVGCIVLLGSEDLLTWRFESIFLKGEPHQGPVWECPDYFEIDGQSYLIMSPMRYQRNELEFVNLNSNVIVKGSVDWDTKTFVTESFDEIDHGHDFYAAQTTQGPNGERVMVAWMHTWGRTIIPHEKGHKWYGQMTLARILTREGTNISQSLPQTVIDNLPLLNLQNARDIIGQTSIEVVDSIQFKLGTSDDYLLFGVDREKQEVYIDRQHLKLTQVGEEEWDTTRRSVRLATKTLTIVLDTNSLELFVNNGQESLSSTFYIEGDAELQVLPSSRC</sequence>
<dbReference type="SUPFAM" id="SSF49899">
    <property type="entry name" value="Concanavalin A-like lectins/glucanases"/>
    <property type="match status" value="1"/>
</dbReference>
<dbReference type="UniPathway" id="UPA00238"/>
<evidence type="ECO:0000259" key="11">
    <source>
        <dbReference type="Pfam" id="PF08244"/>
    </source>
</evidence>
<evidence type="ECO:0000256" key="6">
    <source>
        <dbReference type="ARBA" id="ARBA00023295"/>
    </source>
</evidence>
<dbReference type="SUPFAM" id="SSF75005">
    <property type="entry name" value="Arabinanase/levansucrase/invertase"/>
    <property type="match status" value="1"/>
</dbReference>
<dbReference type="GO" id="GO:0005737">
    <property type="term" value="C:cytoplasm"/>
    <property type="evidence" value="ECO:0007669"/>
    <property type="project" value="UniProtKB-SubCell"/>
</dbReference>
<dbReference type="RefSeq" id="WP_168548930.1">
    <property type="nucleotide sequence ID" value="NZ_JAAXPR010000006.1"/>
</dbReference>
<dbReference type="PROSITE" id="PS00609">
    <property type="entry name" value="GLYCOSYL_HYDROL_F32"/>
    <property type="match status" value="1"/>
</dbReference>